<dbReference type="InterPro" id="IPR000644">
    <property type="entry name" value="CBS_dom"/>
</dbReference>
<dbReference type="SUPFAM" id="SSF54631">
    <property type="entry name" value="CBS-domain pair"/>
    <property type="match status" value="1"/>
</dbReference>
<dbReference type="CDD" id="cd04622">
    <property type="entry name" value="CBS_pair_HRP1_like"/>
    <property type="match status" value="1"/>
</dbReference>
<sequence length="151" mass="16365">MAGPVSNAIRDIMSTDVLTCTPQNNLYEVAVKMKEHDIGIIPIVEGQKLVGLITDRDLVIRGCAAKLPDSTAVSQIMTTHVETISPNDQIEGVAQRMAVNQIRRLPVVENGNLIGVVSIGDLALREAHDQKALHALSSISEHEHREPPAVH</sequence>
<evidence type="ECO:0000313" key="5">
    <source>
        <dbReference type="Proteomes" id="UP000609346"/>
    </source>
</evidence>
<dbReference type="PROSITE" id="PS51371">
    <property type="entry name" value="CBS"/>
    <property type="match status" value="2"/>
</dbReference>
<evidence type="ECO:0000256" key="2">
    <source>
        <dbReference type="PROSITE-ProRule" id="PRU00703"/>
    </source>
</evidence>
<protein>
    <submittedName>
        <fullName evidence="4">CBS domain-containing protein</fullName>
    </submittedName>
</protein>
<reference evidence="4 5" key="1">
    <citation type="submission" date="2020-09" db="EMBL/GenBank/DDBJ databases">
        <title>Paenibacillus sp. strain PR3 16S rRNA gene Genome sequencing and assembly.</title>
        <authorList>
            <person name="Kim J."/>
        </authorList>
    </citation>
    <scope>NUCLEOTIDE SEQUENCE [LARGE SCALE GENOMIC DNA]</scope>
    <source>
        <strain evidence="4 5">PR3</strain>
    </source>
</reference>
<feature type="domain" description="CBS" evidence="3">
    <location>
        <begin position="13"/>
        <end position="70"/>
    </location>
</feature>
<dbReference type="PANTHER" id="PTHR43080:SF2">
    <property type="entry name" value="CBS DOMAIN-CONTAINING PROTEIN"/>
    <property type="match status" value="1"/>
</dbReference>
<organism evidence="4 5">
    <name type="scientific">Paenibacillus terricola</name>
    <dbReference type="NCBI Taxonomy" id="2763503"/>
    <lineage>
        <taxon>Bacteria</taxon>
        <taxon>Bacillati</taxon>
        <taxon>Bacillota</taxon>
        <taxon>Bacilli</taxon>
        <taxon>Bacillales</taxon>
        <taxon>Paenibacillaceae</taxon>
        <taxon>Paenibacillus</taxon>
    </lineage>
</organism>
<evidence type="ECO:0000259" key="3">
    <source>
        <dbReference type="PROSITE" id="PS51371"/>
    </source>
</evidence>
<dbReference type="PANTHER" id="PTHR43080">
    <property type="entry name" value="CBS DOMAIN-CONTAINING PROTEIN CBSX3, MITOCHONDRIAL"/>
    <property type="match status" value="1"/>
</dbReference>
<evidence type="ECO:0000313" key="4">
    <source>
        <dbReference type="EMBL" id="MBD3918182.1"/>
    </source>
</evidence>
<dbReference type="Gene3D" id="3.10.580.10">
    <property type="entry name" value="CBS-domain"/>
    <property type="match status" value="1"/>
</dbReference>
<keyword evidence="5" id="KW-1185">Reference proteome</keyword>
<accession>A0ABR8MQC4</accession>
<dbReference type="Proteomes" id="UP000609346">
    <property type="component" value="Unassembled WGS sequence"/>
</dbReference>
<name>A0ABR8MQC4_9BACL</name>
<dbReference type="Pfam" id="PF00571">
    <property type="entry name" value="CBS"/>
    <property type="match status" value="2"/>
</dbReference>
<dbReference type="SMART" id="SM00116">
    <property type="entry name" value="CBS"/>
    <property type="match status" value="2"/>
</dbReference>
<comment type="caution">
    <text evidence="4">The sequence shown here is derived from an EMBL/GenBank/DDBJ whole genome shotgun (WGS) entry which is preliminary data.</text>
</comment>
<dbReference type="InterPro" id="IPR046342">
    <property type="entry name" value="CBS_dom_sf"/>
</dbReference>
<dbReference type="InterPro" id="IPR051257">
    <property type="entry name" value="Diverse_CBS-Domain"/>
</dbReference>
<feature type="domain" description="CBS" evidence="3">
    <location>
        <begin position="77"/>
        <end position="133"/>
    </location>
</feature>
<evidence type="ECO:0000256" key="1">
    <source>
        <dbReference type="ARBA" id="ARBA00023122"/>
    </source>
</evidence>
<gene>
    <name evidence="4" type="ORF">H8B09_05410</name>
</gene>
<proteinExistence type="predicted"/>
<dbReference type="EMBL" id="JACXZA010000001">
    <property type="protein sequence ID" value="MBD3918182.1"/>
    <property type="molecule type" value="Genomic_DNA"/>
</dbReference>
<keyword evidence="1 2" id="KW-0129">CBS domain</keyword>